<gene>
    <name evidence="1" type="ORF">CRV2_00019394</name>
</gene>
<dbReference type="EMBL" id="CADEHS020000134">
    <property type="protein sequence ID" value="CAG9950063.1"/>
    <property type="molecule type" value="Genomic_DNA"/>
</dbReference>
<reference evidence="1" key="2">
    <citation type="submission" date="2021-10" db="EMBL/GenBank/DDBJ databases">
        <authorList>
            <person name="Piombo E."/>
        </authorList>
    </citation>
    <scope>NUCLEOTIDE SEQUENCE</scope>
</reference>
<dbReference type="Proteomes" id="UP000836387">
    <property type="component" value="Unassembled WGS sequence"/>
</dbReference>
<comment type="caution">
    <text evidence="1">The sequence shown here is derived from an EMBL/GenBank/DDBJ whole genome shotgun (WGS) entry which is preliminary data.</text>
</comment>
<evidence type="ECO:0000313" key="2">
    <source>
        <dbReference type="Proteomes" id="UP000836387"/>
    </source>
</evidence>
<proteinExistence type="predicted"/>
<keyword evidence="2" id="KW-1185">Reference proteome</keyword>
<name>A0ACA9UA73_BIOOC</name>
<protein>
    <submittedName>
        <fullName evidence="1">Uncharacterized protein</fullName>
    </submittedName>
</protein>
<sequence>MEATESGRQLRFYELRDTYDIPDGNKTMTRLDRGRPFPIVSAWRTDFAVEHILYNRTWRDRVFELCQLISYKLPEDAWDEPSLLGSYYASHAEKKLIAYYLTKHVIIPKVVFQGATVDSPREWMQEDSQLQPFVTVASKMPQVPATIRVSRRVCPDCKLFLSHIEHVLGLASTIEQC</sequence>
<reference evidence="1" key="1">
    <citation type="submission" date="2020-04" db="EMBL/GenBank/DDBJ databases">
        <authorList>
            <person name="Broberg M."/>
        </authorList>
    </citation>
    <scope>NUCLEOTIDE SEQUENCE</scope>
</reference>
<accession>A0ACA9UA73</accession>
<evidence type="ECO:0000313" key="1">
    <source>
        <dbReference type="EMBL" id="CAG9950063.1"/>
    </source>
</evidence>
<organism evidence="1 2">
    <name type="scientific">Clonostachys rosea f. rosea IK726</name>
    <dbReference type="NCBI Taxonomy" id="1349383"/>
    <lineage>
        <taxon>Eukaryota</taxon>
        <taxon>Fungi</taxon>
        <taxon>Dikarya</taxon>
        <taxon>Ascomycota</taxon>
        <taxon>Pezizomycotina</taxon>
        <taxon>Sordariomycetes</taxon>
        <taxon>Hypocreomycetidae</taxon>
        <taxon>Hypocreales</taxon>
        <taxon>Bionectriaceae</taxon>
        <taxon>Clonostachys</taxon>
    </lineage>
</organism>